<proteinExistence type="predicted"/>
<comment type="caution">
    <text evidence="1">The sequence shown here is derived from an EMBL/GenBank/DDBJ whole genome shotgun (WGS) entry which is preliminary data.</text>
</comment>
<accession>A0ACC6P480</accession>
<keyword evidence="2" id="KW-1185">Reference proteome</keyword>
<evidence type="ECO:0000313" key="1">
    <source>
        <dbReference type="EMBL" id="MEJ7139036.1"/>
    </source>
</evidence>
<gene>
    <name evidence="1" type="ORF">RV045_11435</name>
</gene>
<organism evidence="1 2">
    <name type="scientific">Amphibiibacter pelophylacis</name>
    <dbReference type="NCBI Taxonomy" id="1799477"/>
    <lineage>
        <taxon>Bacteria</taxon>
        <taxon>Pseudomonadati</taxon>
        <taxon>Pseudomonadota</taxon>
        <taxon>Betaproteobacteria</taxon>
        <taxon>Burkholderiales</taxon>
        <taxon>Sphaerotilaceae</taxon>
        <taxon>Amphibiibacter</taxon>
    </lineage>
</organism>
<sequence length="253" mass="26254">MSQQLRINLLPHREAARKARKQQFFVYTALAFVAGLVLGGLWFTVEVRAVDEQNARNSFLTAESAKLDTRIKDIATLRSEIEALKSRQGAVETLQGNRNVAVALFNELVSALPRGVSISSIKQDGTVVTVVGLAESNERVAEFIRNATGPTLMINNPELVEVQAGAGATPDAPATPAGGRTGRPAAARYAYTLKLHLNPQALGQALVAAPADGATPPASTAKAPAAAAPPAAVAPVAATAPAHAPAPVPARQP</sequence>
<dbReference type="EMBL" id="JAWDIE010000018">
    <property type="protein sequence ID" value="MEJ7139036.1"/>
    <property type="molecule type" value="Genomic_DNA"/>
</dbReference>
<reference evidence="1" key="1">
    <citation type="submission" date="2023-10" db="EMBL/GenBank/DDBJ databases">
        <title>Amphibacter perezi, gen. nov., sp. nov. a novel taxa of the family Comamonadaceae, class Betaproteobacteria isolated from the skin microbiota of Pelophylax perezi from different populations.</title>
        <authorList>
            <person name="Costa S."/>
            <person name="Proenca D.N."/>
            <person name="Lopes I."/>
            <person name="Morais P.V."/>
        </authorList>
    </citation>
    <scope>NUCLEOTIDE SEQUENCE</scope>
    <source>
        <strain evidence="1">SL12-8</strain>
    </source>
</reference>
<dbReference type="Proteomes" id="UP001364695">
    <property type="component" value="Unassembled WGS sequence"/>
</dbReference>
<evidence type="ECO:0000313" key="2">
    <source>
        <dbReference type="Proteomes" id="UP001364695"/>
    </source>
</evidence>
<protein>
    <submittedName>
        <fullName evidence="1">PilN domain-containing protein</fullName>
    </submittedName>
</protein>
<name>A0ACC6P480_9BURK</name>